<dbReference type="GO" id="GO:0051754">
    <property type="term" value="P:meiotic sister chromatid cohesion, centromeric"/>
    <property type="evidence" value="ECO:0007669"/>
    <property type="project" value="TreeGrafter"/>
</dbReference>
<dbReference type="SMART" id="SM00777">
    <property type="entry name" value="Mad3_BUB1_I"/>
    <property type="match status" value="1"/>
</dbReference>
<dbReference type="SMART" id="SM00220">
    <property type="entry name" value="S_TKc"/>
    <property type="match status" value="1"/>
</dbReference>
<evidence type="ECO:0000256" key="1">
    <source>
        <dbReference type="ARBA" id="ARBA00004629"/>
    </source>
</evidence>
<dbReference type="Pfam" id="PF00069">
    <property type="entry name" value="Pkinase"/>
    <property type="match status" value="1"/>
</dbReference>
<dbReference type="FunFam" id="1.10.510.10:FF:000390">
    <property type="entry name" value="Mitotic checkpoint serine/threonine-protein kinase BUB1"/>
    <property type="match status" value="1"/>
</dbReference>
<evidence type="ECO:0000256" key="8">
    <source>
        <dbReference type="SAM" id="Coils"/>
    </source>
</evidence>
<evidence type="ECO:0000256" key="4">
    <source>
        <dbReference type="ARBA" id="ARBA00022838"/>
    </source>
</evidence>
<feature type="domain" description="Protein kinase" evidence="10">
    <location>
        <begin position="848"/>
        <end position="1148"/>
    </location>
</feature>
<dbReference type="InterPro" id="IPR011009">
    <property type="entry name" value="Kinase-like_dom_sf"/>
</dbReference>
<evidence type="ECO:0000256" key="3">
    <source>
        <dbReference type="ARBA" id="ARBA00022741"/>
    </source>
</evidence>
<dbReference type="InterPro" id="IPR013212">
    <property type="entry name" value="Mad3/Bub1_I"/>
</dbReference>
<evidence type="ECO:0000313" key="12">
    <source>
        <dbReference type="Ensembl" id="ENSACOP00000022272.1"/>
    </source>
</evidence>
<feature type="region of interest" description="Disordered" evidence="9">
    <location>
        <begin position="1"/>
        <end position="23"/>
    </location>
</feature>
<feature type="region of interest" description="Disordered" evidence="9">
    <location>
        <begin position="511"/>
        <end position="540"/>
    </location>
</feature>
<keyword evidence="8" id="KW-0175">Coiled coil</keyword>
<organism evidence="12 13">
    <name type="scientific">Amazona collaria</name>
    <name type="common">yellow-billed parrot</name>
    <dbReference type="NCBI Taxonomy" id="241587"/>
    <lineage>
        <taxon>Eukaryota</taxon>
        <taxon>Metazoa</taxon>
        <taxon>Chordata</taxon>
        <taxon>Craniata</taxon>
        <taxon>Vertebrata</taxon>
        <taxon>Euteleostomi</taxon>
        <taxon>Archelosauria</taxon>
        <taxon>Archosauria</taxon>
        <taxon>Dinosauria</taxon>
        <taxon>Saurischia</taxon>
        <taxon>Theropoda</taxon>
        <taxon>Coelurosauria</taxon>
        <taxon>Aves</taxon>
        <taxon>Neognathae</taxon>
        <taxon>Neoaves</taxon>
        <taxon>Telluraves</taxon>
        <taxon>Australaves</taxon>
        <taxon>Psittaciformes</taxon>
        <taxon>Psittacidae</taxon>
        <taxon>Amazona</taxon>
    </lineage>
</organism>
<dbReference type="Proteomes" id="UP000694522">
    <property type="component" value="Unplaced"/>
</dbReference>
<dbReference type="PROSITE" id="PS51489">
    <property type="entry name" value="BUB1_N"/>
    <property type="match status" value="1"/>
</dbReference>
<proteinExistence type="predicted"/>
<dbReference type="Gene3D" id="6.10.130.20">
    <property type="match status" value="1"/>
</dbReference>
<dbReference type="InterPro" id="IPR015661">
    <property type="entry name" value="Bub1/Mad3"/>
</dbReference>
<dbReference type="InterPro" id="IPR000719">
    <property type="entry name" value="Prot_kinase_dom"/>
</dbReference>
<dbReference type="SUPFAM" id="SSF56112">
    <property type="entry name" value="Protein kinase-like (PK-like)"/>
    <property type="match status" value="1"/>
</dbReference>
<feature type="coiled-coil region" evidence="8">
    <location>
        <begin position="314"/>
        <end position="364"/>
    </location>
</feature>
<keyword evidence="4" id="KW-0995">Kinetochore</keyword>
<keyword evidence="6" id="KW-0137">Centromere</keyword>
<evidence type="ECO:0000259" key="10">
    <source>
        <dbReference type="PROSITE" id="PS50011"/>
    </source>
</evidence>
<dbReference type="InterPro" id="IPR008271">
    <property type="entry name" value="Ser/Thr_kinase_AS"/>
</dbReference>
<dbReference type="PANTHER" id="PTHR14030">
    <property type="entry name" value="MITOTIC CHECKPOINT SERINE/THREONINE-PROTEIN KINASE BUB1"/>
    <property type="match status" value="1"/>
</dbReference>
<dbReference type="PANTHER" id="PTHR14030:SF26">
    <property type="entry name" value="MITOTIC CHECKPOINT SERINE_THREONINE-PROTEIN KINASE BUB1"/>
    <property type="match status" value="1"/>
</dbReference>
<reference evidence="12" key="2">
    <citation type="submission" date="2025-09" db="UniProtKB">
        <authorList>
            <consortium name="Ensembl"/>
        </authorList>
    </citation>
    <scope>IDENTIFICATION</scope>
</reference>
<dbReference type="AlphaFoldDB" id="A0A8B9GAW3"/>
<dbReference type="PROSITE" id="PS50011">
    <property type="entry name" value="PROTEIN_KINASE_DOM"/>
    <property type="match status" value="1"/>
</dbReference>
<dbReference type="Gene3D" id="1.10.510.10">
    <property type="entry name" value="Transferase(Phosphotransferase) domain 1"/>
    <property type="match status" value="1"/>
</dbReference>
<feature type="compositionally biased region" description="Basic and acidic residues" evidence="9">
    <location>
        <begin position="618"/>
        <end position="631"/>
    </location>
</feature>
<keyword evidence="2" id="KW-0158">Chromosome</keyword>
<evidence type="ECO:0000256" key="6">
    <source>
        <dbReference type="ARBA" id="ARBA00023328"/>
    </source>
</evidence>
<dbReference type="CDD" id="cd14028">
    <property type="entry name" value="STKc_Bub1_vert"/>
    <property type="match status" value="1"/>
</dbReference>
<dbReference type="GO" id="GO:0004672">
    <property type="term" value="F:protein kinase activity"/>
    <property type="evidence" value="ECO:0007669"/>
    <property type="project" value="InterPro"/>
</dbReference>
<evidence type="ECO:0000256" key="2">
    <source>
        <dbReference type="ARBA" id="ARBA00022454"/>
    </source>
</evidence>
<dbReference type="GO" id="GO:0000776">
    <property type="term" value="C:kinetochore"/>
    <property type="evidence" value="ECO:0007669"/>
    <property type="project" value="UniProtKB-KW"/>
</dbReference>
<dbReference type="Gene3D" id="1.25.40.430">
    <property type="match status" value="1"/>
</dbReference>
<dbReference type="PROSITE" id="PS00108">
    <property type="entry name" value="PROTEIN_KINASE_ST"/>
    <property type="match status" value="1"/>
</dbReference>
<evidence type="ECO:0000256" key="5">
    <source>
        <dbReference type="ARBA" id="ARBA00022840"/>
    </source>
</evidence>
<sequence length="1148" mass="127848">MGELRGGFESAQPVERAGHGGRCEVSGAGAPEAAVCRGAPRPLPGLRAEGSPRPLSRVWFAGRSCVGCPGPGLCVWRGGGGRLEPGLSPLLSCRSFEAQIRDYRGTDPLELWDRYAQWVEGCLPPQEKQSRLPSLLEQLVRMFLSEKRYHEDPRFVNYCIKLAAFISSPCQYFDYLHGQGVGAKASSFYVAWAQQLISEGNVQHAGAVLQRGLHNQAQPQENLQQLYCVSNNNDPTYACKNQGPDSAGAQSCSSSGREEVKYVTYISKSEVRPKSSSAGVECEQVAMYDKKLLICEGSELSFEELRAKRYFKKYERLRRQQEWEKEERDSIRKKESAVLELQALQQKLEQLTQLTKSLEETRLEPAATTSAGPNGTVVHPRVTPSAALQQNWRASCQTSHLQSTQGLVPDQPQASALSATAPTLQLGKANDHQKTSTSLWEETCKKDAVRTQPQLVQLQKSLSHQPFSNASTQERAHSDSALNWSTGESSVLATPEITLSSFLASRVGNSSFASGNASQATPNTSLGGATQATPFKVQPSPTVHTKEALGFLMDMFQTPILPEPSPLDESEEQFEAFCRKSDPDGSLKPVAVNPVVPAFSIFEDENEKENNGVPQHKNKPEEPRTVGERPLTDCTEETGTAEFLRDDYTVWNLPSSNKTLAPSPDNTRDFARAAQLVSTPFNYLSARPQQALEDRACRDDLPQMDLEFSEELHKQTKAKKLSPALQHVAEQEEHQGNVLKQGNGIPGPATAASQRLHEQIDTNRAEYSSSAGLDRIPHEKLPGAGQDRTARGVRAAVLVENPWDKELICQFLSELPKPLHTYANYFEWNSAIPPIRLKADLPLGSSTFHVDCLVGEGAFAQVYQASILDASNPRNNQKVIFKVQKPANPWEFYIATQLVERLDPSIHHLYIHFYSAHFFQNGSILVGELYNYGTLLNAINIYKKLPEKVMPQALVIYFAVKILHMVEELHSCKIIHGDIKPDNFILGERFLDNDTCDIDGLSHGLTLIDLGQSIDMKLFPEGTAFTARCETSGFQCIEMLTQRPWNYQTDYFGIAATVYCMLFGTYMQVKNENGVWKPEGAFRRLANADLWKEFFESMLNIPNCQSLPSLGALCSRLKDLFCRSYAKEIKFLRNRLVVLLIEHKRSRK</sequence>
<evidence type="ECO:0000259" key="11">
    <source>
        <dbReference type="PROSITE" id="PS51489"/>
    </source>
</evidence>
<evidence type="ECO:0000256" key="9">
    <source>
        <dbReference type="SAM" id="MobiDB-lite"/>
    </source>
</evidence>
<protein>
    <submittedName>
        <fullName evidence="12">BUB1 mitotic checkpoint serine/threonine kinase</fullName>
    </submittedName>
</protein>
<evidence type="ECO:0000256" key="7">
    <source>
        <dbReference type="PROSITE-ProRule" id="PRU10141"/>
    </source>
</evidence>
<comment type="subcellular location">
    <subcellularLocation>
        <location evidence="1">Chromosome</location>
        <location evidence="1">Centromere</location>
        <location evidence="1">Kinetochore</location>
    </subcellularLocation>
</comment>
<dbReference type="PROSITE" id="PS00107">
    <property type="entry name" value="PROTEIN_KINASE_ATP"/>
    <property type="match status" value="1"/>
</dbReference>
<dbReference type="GO" id="GO:0007094">
    <property type="term" value="P:mitotic spindle assembly checkpoint signaling"/>
    <property type="evidence" value="ECO:0007669"/>
    <property type="project" value="InterPro"/>
</dbReference>
<keyword evidence="5 7" id="KW-0067">ATP-binding</keyword>
<keyword evidence="3 7" id="KW-0547">Nucleotide-binding</keyword>
<accession>A0A8B9GAW3</accession>
<dbReference type="Pfam" id="PF08311">
    <property type="entry name" value="Mad3_BUB1_I"/>
    <property type="match status" value="1"/>
</dbReference>
<feature type="binding site" evidence="7">
    <location>
        <position position="882"/>
    </location>
    <ligand>
        <name>ATP</name>
        <dbReference type="ChEBI" id="CHEBI:30616"/>
    </ligand>
</feature>
<dbReference type="GO" id="GO:0005524">
    <property type="term" value="F:ATP binding"/>
    <property type="evidence" value="ECO:0007669"/>
    <property type="project" value="UniProtKB-UniRule"/>
</dbReference>
<evidence type="ECO:0000313" key="13">
    <source>
        <dbReference type="Proteomes" id="UP000694522"/>
    </source>
</evidence>
<feature type="region of interest" description="Disordered" evidence="9">
    <location>
        <begin position="726"/>
        <end position="752"/>
    </location>
</feature>
<keyword evidence="13" id="KW-1185">Reference proteome</keyword>
<dbReference type="InterPro" id="IPR017441">
    <property type="entry name" value="Protein_kinase_ATP_BS"/>
</dbReference>
<dbReference type="GO" id="GO:0005634">
    <property type="term" value="C:nucleus"/>
    <property type="evidence" value="ECO:0007669"/>
    <property type="project" value="TreeGrafter"/>
</dbReference>
<name>A0A8B9GAW3_9PSIT</name>
<feature type="region of interest" description="Disordered" evidence="9">
    <location>
        <begin position="604"/>
        <end position="632"/>
    </location>
</feature>
<dbReference type="Ensembl" id="ENSACOT00000023054.1">
    <property type="protein sequence ID" value="ENSACOP00000022272.1"/>
    <property type="gene ID" value="ENSACOG00000015175.1"/>
</dbReference>
<feature type="domain" description="BUB1 N-terminal" evidence="11">
    <location>
        <begin position="96"/>
        <end position="252"/>
    </location>
</feature>
<reference evidence="12" key="1">
    <citation type="submission" date="2025-08" db="UniProtKB">
        <authorList>
            <consortium name="Ensembl"/>
        </authorList>
    </citation>
    <scope>IDENTIFICATION</scope>
</reference>